<reference evidence="1" key="1">
    <citation type="journal article" date="2020" name="mSystems">
        <title>Genome- and Community-Level Interaction Insights into Carbon Utilization and Element Cycling Functions of Hydrothermarchaeota in Hydrothermal Sediment.</title>
        <authorList>
            <person name="Zhou Z."/>
            <person name="Liu Y."/>
            <person name="Xu W."/>
            <person name="Pan J."/>
            <person name="Luo Z.H."/>
            <person name="Li M."/>
        </authorList>
    </citation>
    <scope>NUCLEOTIDE SEQUENCE [LARGE SCALE GENOMIC DNA]</scope>
    <source>
        <strain evidence="1">SpSt-27</strain>
    </source>
</reference>
<comment type="caution">
    <text evidence="1">The sequence shown here is derived from an EMBL/GenBank/DDBJ whole genome shotgun (WGS) entry which is preliminary data.</text>
</comment>
<gene>
    <name evidence="1" type="ORF">ENP99_02355</name>
</gene>
<dbReference type="EMBL" id="DSLL01000013">
    <property type="protein sequence ID" value="HEH30941.1"/>
    <property type="molecule type" value="Genomic_DNA"/>
</dbReference>
<name>A0A7J2T991_9CREN</name>
<organism evidence="1">
    <name type="scientific">Ignisphaera aggregans</name>
    <dbReference type="NCBI Taxonomy" id="334771"/>
    <lineage>
        <taxon>Archaea</taxon>
        <taxon>Thermoproteota</taxon>
        <taxon>Thermoprotei</taxon>
        <taxon>Desulfurococcales</taxon>
        <taxon>Desulfurococcaceae</taxon>
        <taxon>Ignisphaera</taxon>
    </lineage>
</organism>
<evidence type="ECO:0000313" key="1">
    <source>
        <dbReference type="EMBL" id="HEH30941.1"/>
    </source>
</evidence>
<proteinExistence type="predicted"/>
<sequence>MSPRNELGVVTIAEKPTERTYAAELAKAISIVGADLGFDAEIEKGIVSETGVEGKIKRIC</sequence>
<accession>A0A7J2T991</accession>
<dbReference type="AlphaFoldDB" id="A0A7J2T991"/>
<protein>
    <submittedName>
        <fullName evidence="1">Uncharacterized protein</fullName>
    </submittedName>
</protein>